<evidence type="ECO:0000313" key="1">
    <source>
        <dbReference type="EMBL" id="CAG6644401.1"/>
    </source>
</evidence>
<reference evidence="1" key="1">
    <citation type="submission" date="2021-05" db="EMBL/GenBank/DDBJ databases">
        <authorList>
            <person name="Alioto T."/>
            <person name="Alioto T."/>
            <person name="Gomez Garrido J."/>
        </authorList>
    </citation>
    <scope>NUCLEOTIDE SEQUENCE</scope>
</reference>
<sequence length="101" mass="12084">MVFYCSVVMRVVGCRLNFIFILLNCIPRSLAQRQIESRSCCNLWQSSMELILFMIFISSASRMMCEYFKTLTTELTNMRKKKFILKLTQIIKQDFQNRMPY</sequence>
<protein>
    <submittedName>
        <fullName evidence="1">Uncharacterized protein</fullName>
    </submittedName>
</protein>
<dbReference type="EMBL" id="HBUF01132137">
    <property type="protein sequence ID" value="CAG6644401.1"/>
    <property type="molecule type" value="Transcribed_RNA"/>
</dbReference>
<accession>A0A8D8R639</accession>
<dbReference type="AlphaFoldDB" id="A0A8D8R639"/>
<organism evidence="1">
    <name type="scientific">Cacopsylla melanoneura</name>
    <dbReference type="NCBI Taxonomy" id="428564"/>
    <lineage>
        <taxon>Eukaryota</taxon>
        <taxon>Metazoa</taxon>
        <taxon>Ecdysozoa</taxon>
        <taxon>Arthropoda</taxon>
        <taxon>Hexapoda</taxon>
        <taxon>Insecta</taxon>
        <taxon>Pterygota</taxon>
        <taxon>Neoptera</taxon>
        <taxon>Paraneoptera</taxon>
        <taxon>Hemiptera</taxon>
        <taxon>Sternorrhyncha</taxon>
        <taxon>Psylloidea</taxon>
        <taxon>Psyllidae</taxon>
        <taxon>Psyllinae</taxon>
        <taxon>Cacopsylla</taxon>
    </lineage>
</organism>
<name>A0A8D8R639_9HEMI</name>
<proteinExistence type="predicted"/>